<dbReference type="CDD" id="cd04301">
    <property type="entry name" value="NAT_SF"/>
    <property type="match status" value="1"/>
</dbReference>
<feature type="domain" description="N-acetyltransferase" evidence="1">
    <location>
        <begin position="134"/>
        <end position="273"/>
    </location>
</feature>
<evidence type="ECO:0000313" key="2">
    <source>
        <dbReference type="EMBL" id="NYG07456.1"/>
    </source>
</evidence>
<protein>
    <submittedName>
        <fullName evidence="2">Ribosomal protein S18 acetylase RimI-like enzyme</fullName>
    </submittedName>
</protein>
<dbReference type="RefSeq" id="WP_179421807.1">
    <property type="nucleotide sequence ID" value="NZ_JACCAB010000001.1"/>
</dbReference>
<dbReference type="InterPro" id="IPR000182">
    <property type="entry name" value="GNAT_dom"/>
</dbReference>
<dbReference type="EMBL" id="JACCAB010000001">
    <property type="protein sequence ID" value="NYG07456.1"/>
    <property type="molecule type" value="Genomic_DNA"/>
</dbReference>
<dbReference type="Pfam" id="PF00583">
    <property type="entry name" value="Acetyltransf_1"/>
    <property type="match status" value="1"/>
</dbReference>
<gene>
    <name evidence="2" type="ORF">BJ986_001943</name>
</gene>
<dbReference type="SUPFAM" id="SSF55729">
    <property type="entry name" value="Acyl-CoA N-acyltransferases (Nat)"/>
    <property type="match status" value="1"/>
</dbReference>
<accession>A0A852WQ44</accession>
<dbReference type="GO" id="GO:0016747">
    <property type="term" value="F:acyltransferase activity, transferring groups other than amino-acyl groups"/>
    <property type="evidence" value="ECO:0007669"/>
    <property type="project" value="InterPro"/>
</dbReference>
<keyword evidence="2" id="KW-0687">Ribonucleoprotein</keyword>
<sequence>MTDTHETSAALLRAYDAQLREEREVTSSLDTARLGPLVLATFMGGRGFITYRSLDTDDGPATRDSVALLVEQALEHYLVKPEITRVEWKTRGHDHAPGLHDALVAHGFTPDEPESIMIGEAQLLAGDVPLPEGVTVRRVTEEGDVRAMCAMQAEVFGDDEAQAQDRADEILNRLRTRDDLEMWVAEHDGTIVSAGRLEPVAGTEFAGIWGGATRPAFRGRGIYRALTSARARSAIARGKRYINSDSTEFSRPILERSGFLKVSTTTPYEWRRP</sequence>
<keyword evidence="3" id="KW-1185">Reference proteome</keyword>
<evidence type="ECO:0000313" key="3">
    <source>
        <dbReference type="Proteomes" id="UP000573599"/>
    </source>
</evidence>
<proteinExistence type="predicted"/>
<comment type="caution">
    <text evidence="2">The sequence shown here is derived from an EMBL/GenBank/DDBJ whole genome shotgun (WGS) entry which is preliminary data.</text>
</comment>
<evidence type="ECO:0000259" key="1">
    <source>
        <dbReference type="PROSITE" id="PS51186"/>
    </source>
</evidence>
<reference evidence="2 3" key="1">
    <citation type="submission" date="2020-07" db="EMBL/GenBank/DDBJ databases">
        <title>Sequencing the genomes of 1000 actinobacteria strains.</title>
        <authorList>
            <person name="Klenk H.-P."/>
        </authorList>
    </citation>
    <scope>NUCLEOTIDE SEQUENCE [LARGE SCALE GENOMIC DNA]</scope>
    <source>
        <strain evidence="2 3">DSM 23987</strain>
    </source>
</reference>
<dbReference type="AlphaFoldDB" id="A0A852WQ44"/>
<dbReference type="Proteomes" id="UP000573599">
    <property type="component" value="Unassembled WGS sequence"/>
</dbReference>
<name>A0A852WQ44_9MICO</name>
<dbReference type="InterPro" id="IPR016181">
    <property type="entry name" value="Acyl_CoA_acyltransferase"/>
</dbReference>
<keyword evidence="2" id="KW-0689">Ribosomal protein</keyword>
<dbReference type="PROSITE" id="PS51186">
    <property type="entry name" value="GNAT"/>
    <property type="match status" value="1"/>
</dbReference>
<dbReference type="Gene3D" id="3.40.630.30">
    <property type="match status" value="1"/>
</dbReference>
<dbReference type="GO" id="GO:0005840">
    <property type="term" value="C:ribosome"/>
    <property type="evidence" value="ECO:0007669"/>
    <property type="project" value="UniProtKB-KW"/>
</dbReference>
<organism evidence="2 3">
    <name type="scientific">Pedococcus badiiscoriae</name>
    <dbReference type="NCBI Taxonomy" id="642776"/>
    <lineage>
        <taxon>Bacteria</taxon>
        <taxon>Bacillati</taxon>
        <taxon>Actinomycetota</taxon>
        <taxon>Actinomycetes</taxon>
        <taxon>Micrococcales</taxon>
        <taxon>Intrasporangiaceae</taxon>
        <taxon>Pedococcus</taxon>
    </lineage>
</organism>